<dbReference type="EMBL" id="FOJU01000001">
    <property type="protein sequence ID" value="SFA78204.1"/>
    <property type="molecule type" value="Genomic_DNA"/>
</dbReference>
<keyword evidence="2" id="KW-1185">Reference proteome</keyword>
<evidence type="ECO:0000313" key="2">
    <source>
        <dbReference type="Proteomes" id="UP000198796"/>
    </source>
</evidence>
<sequence length="112" mass="11828">MKYVIASVAVLGLAACGGGRSSAPQGGTLRAESGPVSQACMASDRKARSAGLCGCIQAAANRTLSAGDQRRAISFYKDPHEAQEVRQSDRSGDRSFWQRYSDYAEMATAFCG</sequence>
<dbReference type="RefSeq" id="WP_092060834.1">
    <property type="nucleotide sequence ID" value="NZ_FOJU01000001.1"/>
</dbReference>
<reference evidence="1 2" key="1">
    <citation type="submission" date="2016-10" db="EMBL/GenBank/DDBJ databases">
        <authorList>
            <person name="de Groot N.N."/>
        </authorList>
    </citation>
    <scope>NUCLEOTIDE SEQUENCE [LARGE SCALE GENOMIC DNA]</scope>
    <source>
        <strain evidence="1 2">DSM 29316</strain>
    </source>
</reference>
<evidence type="ECO:0000313" key="1">
    <source>
        <dbReference type="EMBL" id="SFA78204.1"/>
    </source>
</evidence>
<organism evidence="1 2">
    <name type="scientific">Poseidonocella pacifica</name>
    <dbReference type="NCBI Taxonomy" id="871651"/>
    <lineage>
        <taxon>Bacteria</taxon>
        <taxon>Pseudomonadati</taxon>
        <taxon>Pseudomonadota</taxon>
        <taxon>Alphaproteobacteria</taxon>
        <taxon>Rhodobacterales</taxon>
        <taxon>Roseobacteraceae</taxon>
        <taxon>Poseidonocella</taxon>
    </lineage>
</organism>
<gene>
    <name evidence="1" type="ORF">SAMN05421688_0838</name>
</gene>
<dbReference type="STRING" id="871651.SAMN05421688_0838"/>
<proteinExistence type="predicted"/>
<evidence type="ECO:0008006" key="3">
    <source>
        <dbReference type="Google" id="ProtNLM"/>
    </source>
</evidence>
<dbReference type="Proteomes" id="UP000198796">
    <property type="component" value="Unassembled WGS sequence"/>
</dbReference>
<name>A0A1I0VPA7_9RHOB</name>
<dbReference type="AlphaFoldDB" id="A0A1I0VPA7"/>
<protein>
    <recommendedName>
        <fullName evidence="3">Arginine transporter</fullName>
    </recommendedName>
</protein>
<dbReference type="PROSITE" id="PS51257">
    <property type="entry name" value="PROKAR_LIPOPROTEIN"/>
    <property type="match status" value="1"/>
</dbReference>
<accession>A0A1I0VPA7</accession>
<dbReference type="OrthoDB" id="7659053at2"/>